<organism evidence="3 4">
    <name type="scientific">Parastrongyloides trichosuri</name>
    <name type="common">Possum-specific nematode worm</name>
    <dbReference type="NCBI Taxonomy" id="131310"/>
    <lineage>
        <taxon>Eukaryota</taxon>
        <taxon>Metazoa</taxon>
        <taxon>Ecdysozoa</taxon>
        <taxon>Nematoda</taxon>
        <taxon>Chromadorea</taxon>
        <taxon>Rhabditida</taxon>
        <taxon>Tylenchina</taxon>
        <taxon>Panagrolaimomorpha</taxon>
        <taxon>Strongyloidoidea</taxon>
        <taxon>Strongyloididae</taxon>
        <taxon>Parastrongyloides</taxon>
    </lineage>
</organism>
<dbReference type="SUPFAM" id="SSF57196">
    <property type="entry name" value="EGF/Laminin"/>
    <property type="match status" value="1"/>
</dbReference>
<feature type="domain" description="EB" evidence="2">
    <location>
        <begin position="275"/>
        <end position="322"/>
    </location>
</feature>
<dbReference type="PANTHER" id="PTHR39069">
    <property type="entry name" value="ECDYSONE-INDUCIBLE GENE E1, ISOFORM A"/>
    <property type="match status" value="1"/>
</dbReference>
<proteinExistence type="predicted"/>
<feature type="chain" id="PRO_5005891013" evidence="1">
    <location>
        <begin position="32"/>
        <end position="439"/>
    </location>
</feature>
<protein>
    <submittedName>
        <fullName evidence="4">EB domain-containing protein</fullName>
    </submittedName>
</protein>
<evidence type="ECO:0000259" key="2">
    <source>
        <dbReference type="Pfam" id="PF01683"/>
    </source>
</evidence>
<dbReference type="Pfam" id="PF01683">
    <property type="entry name" value="EB"/>
    <property type="match status" value="3"/>
</dbReference>
<evidence type="ECO:0000313" key="3">
    <source>
        <dbReference type="Proteomes" id="UP000038045"/>
    </source>
</evidence>
<dbReference type="STRING" id="131310.A0A0N4Z393"/>
<feature type="domain" description="EB" evidence="2">
    <location>
        <begin position="340"/>
        <end position="391"/>
    </location>
</feature>
<evidence type="ECO:0000256" key="1">
    <source>
        <dbReference type="SAM" id="SignalP"/>
    </source>
</evidence>
<feature type="signal peptide" evidence="1">
    <location>
        <begin position="1"/>
        <end position="31"/>
    </location>
</feature>
<dbReference type="WBParaSite" id="PTRK_0000137100.1">
    <property type="protein sequence ID" value="PTRK_0000137100.1"/>
    <property type="gene ID" value="PTRK_0000137100"/>
</dbReference>
<dbReference type="Proteomes" id="UP000038045">
    <property type="component" value="Unplaced"/>
</dbReference>
<sequence length="439" mass="47552">MINGYNKKPTLLLASLYFIFVLQYLSKNVDASNYSPCNGKSQLSEPCDKDLDCELKGSVCLRSRCRCHPHYVEVIDKNGKKRCSRIPSKIGAQCNNNCREPLFCRNGICQCVQRGSTTLQNGECIFISNIGDRCSRHTDCTAPFSACLNSQCVCISGTVQQGNKCVATTNCPLGGMPAGTCTRKAATAQVYNFIDNADDCPSNMVCITAPDSPIGHCCPKVCPLGTAFDSTYHCDIKSNATNKCPSDTHFCHRLSDGHFVQSICCRRPCNANSPKALYLNGECVQRGQLNSHCTINDQCGGSEGMQCVNGFCQCSAGFHPATDILTHAIKNPSQLCVRDCNKNNLSRDTTCHEPSALGRSCFVQEQCPQNSGCYRGRCQCRCKYELKGDKCIMVEKPTTERPPPAVVIPGFPQGQSGGDIIGLIGRLFGGAGQGMSRSG</sequence>
<accession>A0A0N4Z393</accession>
<dbReference type="SMART" id="SM00289">
    <property type="entry name" value="WR1"/>
    <property type="match status" value="4"/>
</dbReference>
<dbReference type="InterPro" id="IPR006149">
    <property type="entry name" value="EB_dom"/>
</dbReference>
<keyword evidence="3" id="KW-1185">Reference proteome</keyword>
<dbReference type="AlphaFoldDB" id="A0A0N4Z393"/>
<name>A0A0N4Z393_PARTI</name>
<feature type="domain" description="EB" evidence="2">
    <location>
        <begin position="118"/>
        <end position="165"/>
    </location>
</feature>
<keyword evidence="1" id="KW-0732">Signal</keyword>
<evidence type="ECO:0000313" key="4">
    <source>
        <dbReference type="WBParaSite" id="PTRK_0000137100.1"/>
    </source>
</evidence>
<dbReference type="PANTHER" id="PTHR39069:SF1">
    <property type="entry name" value="ECDYSONE-INDUCIBLE GENE E1, ISOFORM A"/>
    <property type="match status" value="1"/>
</dbReference>
<reference evidence="4" key="1">
    <citation type="submission" date="2017-02" db="UniProtKB">
        <authorList>
            <consortium name="WormBaseParasite"/>
        </authorList>
    </citation>
    <scope>IDENTIFICATION</scope>
</reference>
<dbReference type="InterPro" id="IPR006150">
    <property type="entry name" value="Cys_repeat_1"/>
</dbReference>